<dbReference type="GeneID" id="116281423"/>
<dbReference type="InterPro" id="IPR036770">
    <property type="entry name" value="Ankyrin_rpt-contain_sf"/>
</dbReference>
<keyword evidence="4" id="KW-1185">Reference proteome</keyword>
<gene>
    <name evidence="5" type="primary">LOC116281423</name>
</gene>
<keyword evidence="3" id="KW-0472">Membrane</keyword>
<evidence type="ECO:0000256" key="3">
    <source>
        <dbReference type="SAM" id="Phobius"/>
    </source>
</evidence>
<dbReference type="Pfam" id="PF12796">
    <property type="entry name" value="Ank_2"/>
    <property type="match status" value="1"/>
</dbReference>
<dbReference type="SUPFAM" id="SSF48403">
    <property type="entry name" value="Ankyrin repeat"/>
    <property type="match status" value="1"/>
</dbReference>
<reference evidence="5" key="1">
    <citation type="submission" date="2025-08" db="UniProtKB">
        <authorList>
            <consortium name="RefSeq"/>
        </authorList>
    </citation>
    <scope>IDENTIFICATION</scope>
</reference>
<feature type="transmembrane region" description="Helical" evidence="3">
    <location>
        <begin position="472"/>
        <end position="496"/>
    </location>
</feature>
<feature type="repeat" description="ANK" evidence="1">
    <location>
        <begin position="105"/>
        <end position="137"/>
    </location>
</feature>
<feature type="repeat" description="ANK" evidence="1">
    <location>
        <begin position="138"/>
        <end position="170"/>
    </location>
</feature>
<dbReference type="SMART" id="SM00248">
    <property type="entry name" value="ANK"/>
    <property type="match status" value="4"/>
</dbReference>
<dbReference type="PRINTS" id="PR01415">
    <property type="entry name" value="ANKYRIN"/>
</dbReference>
<accession>A0ABM5DN97</accession>
<name>A0ABM5DN97_VICPA</name>
<feature type="compositionally biased region" description="Acidic residues" evidence="2">
    <location>
        <begin position="403"/>
        <end position="413"/>
    </location>
</feature>
<feature type="compositionally biased region" description="Acidic residues" evidence="2">
    <location>
        <begin position="337"/>
        <end position="347"/>
    </location>
</feature>
<dbReference type="RefSeq" id="XP_072822375.1">
    <property type="nucleotide sequence ID" value="XM_072966274.1"/>
</dbReference>
<feature type="compositionally biased region" description="Basic and acidic residues" evidence="2">
    <location>
        <begin position="240"/>
        <end position="262"/>
    </location>
</feature>
<feature type="repeat" description="ANK" evidence="1">
    <location>
        <begin position="72"/>
        <end position="104"/>
    </location>
</feature>
<dbReference type="InterPro" id="IPR002110">
    <property type="entry name" value="Ankyrin_rpt"/>
</dbReference>
<dbReference type="Gene3D" id="1.25.40.20">
    <property type="entry name" value="Ankyrin repeat-containing domain"/>
    <property type="match status" value="3"/>
</dbReference>
<dbReference type="Proteomes" id="UP001652581">
    <property type="component" value="Chromosome 8"/>
</dbReference>
<evidence type="ECO:0000313" key="5">
    <source>
        <dbReference type="RefSeq" id="XP_072822375.1"/>
    </source>
</evidence>
<dbReference type="Pfam" id="PF00023">
    <property type="entry name" value="Ank"/>
    <property type="match status" value="1"/>
</dbReference>
<sequence length="506" mass="55542">MSRFFCVCRASCESPVGCTISPQRDRRNSQPGYHIHRRDLKKIHRAACAGDVRKVQRVLLLRQNGLDERDRKNRTALHLASANGHGGVVTLLLERGCQIDARDRKKRTALIKAVQCEAEECVEILLKSGANVNAADVLGNTALHYAACLDTASIAEKLLSHAADMDMKNQDDLTPLLLARRNNRQLMADFLKEKQAHMPTVEKTKSEHKDERRRERPFQTTSLAKTSDCEESPFPSGPEEDARTPGEEEGVPEPKAERDGTRAETLVADEGAADETTEDETLPSVLAAEQPDESGEESPFPSGPEEDARTPGEEEGVPEPKAERDGTRAETLVADEGAADETTEDETLPSVLAAEQPDESGEESPFPSGPEEDARTPGEEEGVPEPKAERDGTRAETLVADEGAADETTEDETLPSVLAAEQPVESGDTSGQEEDTESPDEEEVSTQRENAVEYVTQSLEDAPEDPIVQEEIAFYEGILMFILLFSSVVLIFIVLYKPTIDELWRV</sequence>
<keyword evidence="1" id="KW-0040">ANK repeat</keyword>
<keyword evidence="3" id="KW-1133">Transmembrane helix</keyword>
<dbReference type="PROSITE" id="PS50297">
    <property type="entry name" value="ANK_REP_REGION"/>
    <property type="match status" value="3"/>
</dbReference>
<feature type="compositionally biased region" description="Basic and acidic residues" evidence="2">
    <location>
        <begin position="192"/>
        <end position="217"/>
    </location>
</feature>
<dbReference type="PANTHER" id="PTHR24147">
    <property type="entry name" value="ANKYRIN REPEAT DOMAIN 36-RELATED"/>
    <property type="match status" value="1"/>
</dbReference>
<feature type="compositionally biased region" description="Acidic residues" evidence="2">
    <location>
        <begin position="271"/>
        <end position="281"/>
    </location>
</feature>
<evidence type="ECO:0000256" key="1">
    <source>
        <dbReference type="PROSITE-ProRule" id="PRU00023"/>
    </source>
</evidence>
<evidence type="ECO:0000313" key="4">
    <source>
        <dbReference type="Proteomes" id="UP001652581"/>
    </source>
</evidence>
<evidence type="ECO:0000256" key="2">
    <source>
        <dbReference type="SAM" id="MobiDB-lite"/>
    </source>
</evidence>
<dbReference type="PROSITE" id="PS50088">
    <property type="entry name" value="ANK_REPEAT"/>
    <property type="match status" value="3"/>
</dbReference>
<dbReference type="PANTHER" id="PTHR24147:SF53">
    <property type="entry name" value="ANKYRIN REPEAT DOMAIN 26"/>
    <property type="match status" value="1"/>
</dbReference>
<keyword evidence="3" id="KW-0812">Transmembrane</keyword>
<feature type="compositionally biased region" description="Basic and acidic residues" evidence="2">
    <location>
        <begin position="306"/>
        <end position="328"/>
    </location>
</feature>
<feature type="region of interest" description="Disordered" evidence="2">
    <location>
        <begin position="192"/>
        <end position="450"/>
    </location>
</feature>
<organism evidence="4 5">
    <name type="scientific">Vicugna pacos</name>
    <name type="common">Alpaca</name>
    <name type="synonym">Lama pacos</name>
    <dbReference type="NCBI Taxonomy" id="30538"/>
    <lineage>
        <taxon>Eukaryota</taxon>
        <taxon>Metazoa</taxon>
        <taxon>Chordata</taxon>
        <taxon>Craniata</taxon>
        <taxon>Vertebrata</taxon>
        <taxon>Euteleostomi</taxon>
        <taxon>Mammalia</taxon>
        <taxon>Eutheria</taxon>
        <taxon>Laurasiatheria</taxon>
        <taxon>Artiodactyla</taxon>
        <taxon>Tylopoda</taxon>
        <taxon>Camelidae</taxon>
        <taxon>Vicugna</taxon>
    </lineage>
</organism>
<dbReference type="InterPro" id="IPR050657">
    <property type="entry name" value="Ankyrin_repeat_domain"/>
</dbReference>
<feature type="compositionally biased region" description="Basic and acidic residues" evidence="2">
    <location>
        <begin position="372"/>
        <end position="394"/>
    </location>
</feature>
<feature type="compositionally biased region" description="Acidic residues" evidence="2">
    <location>
        <begin position="431"/>
        <end position="444"/>
    </location>
</feature>
<proteinExistence type="predicted"/>
<protein>
    <submittedName>
        <fullName evidence="5">Uncharacterized protein</fullName>
    </submittedName>
</protein>